<feature type="region of interest" description="Disordered" evidence="1">
    <location>
        <begin position="219"/>
        <end position="238"/>
    </location>
</feature>
<feature type="transmembrane region" description="Helical" evidence="2">
    <location>
        <begin position="467"/>
        <end position="491"/>
    </location>
</feature>
<gene>
    <name evidence="3" type="ORF">PPYR1160_LOCUS7378</name>
</gene>
<organism evidence="3">
    <name type="scientific">Pinguiococcus pyrenoidosus</name>
    <dbReference type="NCBI Taxonomy" id="172671"/>
    <lineage>
        <taxon>Eukaryota</taxon>
        <taxon>Sar</taxon>
        <taxon>Stramenopiles</taxon>
        <taxon>Ochrophyta</taxon>
        <taxon>Pinguiophyceae</taxon>
        <taxon>Pinguiochrysidales</taxon>
        <taxon>Pinguiochrysidaceae</taxon>
        <taxon>Pinguiococcus</taxon>
    </lineage>
</organism>
<dbReference type="AlphaFoldDB" id="A0A7R9YBM9"/>
<keyword evidence="2" id="KW-0812">Transmembrane</keyword>
<evidence type="ECO:0000313" key="3">
    <source>
        <dbReference type="EMBL" id="CAD8257877.1"/>
    </source>
</evidence>
<dbReference type="EMBL" id="HBEA01009592">
    <property type="protein sequence ID" value="CAD8257877.1"/>
    <property type="molecule type" value="Transcribed_RNA"/>
</dbReference>
<sequence length="511" mass="52978">MGGSESVPDVPGDLPPLPTELPDIQNVTLPDLSELDIFQNFSLDYTEDLELPEPPDTTFSVEDFLGEELPSDLGTFLEETLEVAIEVGAIDPDLLFDSDCICADTGEAAVFNASEVFAEFCSTAEETVEGDLEAEYAEITCEDDEIPEELSCNDILQLEVIFGNQLEGPCVEVGEDSVLSGLEAAFNVSALSEVLEERCCIAPPSFAPSKSPTFLPTISPTAAPSPSPTGTAPTISFAPTATPSVTASLEPTISFAPTSAPSVLPSWLPSGLPSLHPTALPTANPSPGPTNLPSETPSLLPSAAPSPQDEIVVTVEMEIVGLTVDDFDEDARDAFKTTIAGFLPGVDPEDIRIKSISSSGAGSARARRLQSSGVQVEFEVIARVSQVAEEQEDVSEQPVASNTELFEAIAQKLTDASTSGDLVTELQAEDSTFDSASVDPESMQVTATAGVPDDDDGGGGGGGDDTVLIAAVAGGAAVAALVAGVVGWHFVTKRSPTRPASAGGEKIPYSA</sequence>
<accession>A0A7R9YBM9</accession>
<name>A0A7R9YBM9_9STRA</name>
<proteinExistence type="predicted"/>
<evidence type="ECO:0000256" key="1">
    <source>
        <dbReference type="SAM" id="MobiDB-lite"/>
    </source>
</evidence>
<keyword evidence="2" id="KW-1133">Transmembrane helix</keyword>
<feature type="compositionally biased region" description="Low complexity" evidence="1">
    <location>
        <begin position="291"/>
        <end position="306"/>
    </location>
</feature>
<feature type="region of interest" description="Disordered" evidence="1">
    <location>
        <begin position="1"/>
        <end position="21"/>
    </location>
</feature>
<keyword evidence="2" id="KW-0472">Membrane</keyword>
<evidence type="ECO:0000256" key="2">
    <source>
        <dbReference type="SAM" id="Phobius"/>
    </source>
</evidence>
<feature type="region of interest" description="Disordered" evidence="1">
    <location>
        <begin position="431"/>
        <end position="462"/>
    </location>
</feature>
<protein>
    <submittedName>
        <fullName evidence="3">Uncharacterized protein</fullName>
    </submittedName>
</protein>
<feature type="compositionally biased region" description="Low complexity" evidence="1">
    <location>
        <begin position="219"/>
        <end position="236"/>
    </location>
</feature>
<feature type="region of interest" description="Disordered" evidence="1">
    <location>
        <begin position="277"/>
        <end position="306"/>
    </location>
</feature>
<reference evidence="3" key="1">
    <citation type="submission" date="2021-01" db="EMBL/GenBank/DDBJ databases">
        <authorList>
            <person name="Corre E."/>
            <person name="Pelletier E."/>
            <person name="Niang G."/>
            <person name="Scheremetjew M."/>
            <person name="Finn R."/>
            <person name="Kale V."/>
            <person name="Holt S."/>
            <person name="Cochrane G."/>
            <person name="Meng A."/>
            <person name="Brown T."/>
            <person name="Cohen L."/>
        </authorList>
    </citation>
    <scope>NUCLEOTIDE SEQUENCE</scope>
    <source>
        <strain evidence="3">CCMP2078</strain>
    </source>
</reference>